<accession>D3BJZ7</accession>
<dbReference type="GeneID" id="31364354"/>
<protein>
    <recommendedName>
        <fullName evidence="3">Ankyrin repeat-containing protein</fullName>
    </recommendedName>
</protein>
<evidence type="ECO:0000313" key="1">
    <source>
        <dbReference type="EMBL" id="EFA78227.1"/>
    </source>
</evidence>
<organism evidence="1 2">
    <name type="scientific">Heterostelium pallidum (strain ATCC 26659 / Pp 5 / PN500)</name>
    <name type="common">Cellular slime mold</name>
    <name type="synonym">Polysphondylium pallidum</name>
    <dbReference type="NCBI Taxonomy" id="670386"/>
    <lineage>
        <taxon>Eukaryota</taxon>
        <taxon>Amoebozoa</taxon>
        <taxon>Evosea</taxon>
        <taxon>Eumycetozoa</taxon>
        <taxon>Dictyostelia</taxon>
        <taxon>Acytosteliales</taxon>
        <taxon>Acytosteliaceae</taxon>
        <taxon>Heterostelium</taxon>
    </lineage>
</organism>
<comment type="caution">
    <text evidence="1">The sequence shown here is derived from an EMBL/GenBank/DDBJ whole genome shotgun (WGS) entry which is preliminary data.</text>
</comment>
<dbReference type="Pfam" id="PF12796">
    <property type="entry name" value="Ank_2"/>
    <property type="match status" value="1"/>
</dbReference>
<sequence>MYNNVDDQSSFLFKKLINNIVISKLIFNHVYSIHRGSPTTFINPTKGTYINNDSLVTMLKFGRNDLFFENTHLLLEYFNRNNSNSNNNNKQYQPISTLKEAMLTGNLRVVNYLMDNIKSLSDFGEQPMALKDILTIIKQGYTEIFDIVLSLRIDFEHIGSILFTIINSHRYLMLANFIKYLMIHHPVVRDSINPELSDSEDDNQDHFYLDSNSEESEIYESIGNLDFNGNTGGESLGNGKILNIKINEALESDSERTYDLLLRYHKRINLAKHFKLGESYHDVWQVITLKAMDAGEYKAAEMLFKRRKICFHESMFEYDNQFLQLVLKYYQREEIIVDDVISLAISRGDIHSFRTILNYTELTEGKIQQALIYQSSIDIINYIIDHVKPTTTSLEADGKWILDDLYHQYCSIDILKRLLNNRYFECRFRFLLATAIEHRLDDVIEYIMENQQLFQIDYVAAISAAITHGYLKILSILIKQSPNLEIEVPDPYSSDRSSNCRQGNTSKIDGNAYIAALQMVLDSSIRVQVSINDICYFFARRLSWYPFLEQVVRMLHQRGVIEHNDSVVDISTFPVSKSLLELLEEMPINYADYSIYNCATSGSLELFRYLIERHQQLCPPSALKAACERGFTDIVKYIVERNLVDDQYVIDALRRAIECGYLDQVTYMLEHKFTADYFRTTLMKPKFIRQSLKYPDILEYLLPSSDLDLRYLLRFLMTEDSDAHRDAFNIVLKQYLKNHPTTQPFIASTPKQLVKNNQYKEIQSIFDLNLVHNTHRDTILNEIYNLSISYGQINIIKICNKLIINNNNNK</sequence>
<dbReference type="SUPFAM" id="SSF48403">
    <property type="entry name" value="Ankyrin repeat"/>
    <property type="match status" value="1"/>
</dbReference>
<dbReference type="PANTHER" id="PTHR46586">
    <property type="entry name" value="ANKYRIN REPEAT-CONTAINING PROTEIN"/>
    <property type="match status" value="1"/>
</dbReference>
<reference evidence="1 2" key="1">
    <citation type="journal article" date="2011" name="Genome Res.">
        <title>Phylogeny-wide analysis of social amoeba genomes highlights ancient origins for complex intercellular communication.</title>
        <authorList>
            <person name="Heidel A.J."/>
            <person name="Lawal H.M."/>
            <person name="Felder M."/>
            <person name="Schilde C."/>
            <person name="Helps N.R."/>
            <person name="Tunggal B."/>
            <person name="Rivero F."/>
            <person name="John U."/>
            <person name="Schleicher M."/>
            <person name="Eichinger L."/>
            <person name="Platzer M."/>
            <person name="Noegel A.A."/>
            <person name="Schaap P."/>
            <person name="Gloeckner G."/>
        </authorList>
    </citation>
    <scope>NUCLEOTIDE SEQUENCE [LARGE SCALE GENOMIC DNA]</scope>
    <source>
        <strain evidence="2">ATCC 26659 / Pp 5 / PN500</strain>
    </source>
</reference>
<dbReference type="Gene3D" id="1.25.40.20">
    <property type="entry name" value="Ankyrin repeat-containing domain"/>
    <property type="match status" value="1"/>
</dbReference>
<dbReference type="RefSeq" id="XP_020430352.1">
    <property type="nucleotide sequence ID" value="XM_020579677.1"/>
</dbReference>
<dbReference type="InterPro" id="IPR052050">
    <property type="entry name" value="SecEffector_AnkRepeat"/>
</dbReference>
<dbReference type="InterPro" id="IPR036770">
    <property type="entry name" value="Ankyrin_rpt-contain_sf"/>
</dbReference>
<proteinExistence type="predicted"/>
<dbReference type="AlphaFoldDB" id="D3BJZ7"/>
<keyword evidence="2" id="KW-1185">Reference proteome</keyword>
<dbReference type="Proteomes" id="UP000001396">
    <property type="component" value="Unassembled WGS sequence"/>
</dbReference>
<dbReference type="PANTHER" id="PTHR46586:SF5">
    <property type="match status" value="1"/>
</dbReference>
<dbReference type="InterPro" id="IPR002110">
    <property type="entry name" value="Ankyrin_rpt"/>
</dbReference>
<gene>
    <name evidence="1" type="ORF">PPL_08878</name>
</gene>
<dbReference type="InParanoid" id="D3BJZ7"/>
<dbReference type="EMBL" id="ADBJ01000038">
    <property type="protein sequence ID" value="EFA78227.1"/>
    <property type="molecule type" value="Genomic_DNA"/>
</dbReference>
<evidence type="ECO:0000313" key="2">
    <source>
        <dbReference type="Proteomes" id="UP000001396"/>
    </source>
</evidence>
<evidence type="ECO:0008006" key="3">
    <source>
        <dbReference type="Google" id="ProtNLM"/>
    </source>
</evidence>
<name>D3BJZ7_HETP5</name>